<dbReference type="RefSeq" id="WP_347435755.1">
    <property type="nucleotide sequence ID" value="NZ_CP089291.1"/>
</dbReference>
<protein>
    <submittedName>
        <fullName evidence="1">Uncharacterized protein</fullName>
    </submittedName>
</protein>
<accession>A0ABY4CEW1</accession>
<dbReference type="EMBL" id="CP089291">
    <property type="protein sequence ID" value="UOF89072.1"/>
    <property type="molecule type" value="Genomic_DNA"/>
</dbReference>
<sequence>MNVEILKDDLKRWGEVIITTGSETFEIHSGDNVQFDTENNLIRLSAPDAEYIICGNHIGFVKKHFGHKVQ</sequence>
<gene>
    <name evidence="1" type="ORF">LSG31_14185</name>
</gene>
<keyword evidence="2" id="KW-1185">Reference proteome</keyword>
<dbReference type="Proteomes" id="UP000830167">
    <property type="component" value="Chromosome"/>
</dbReference>
<organism evidence="1 2">
    <name type="scientific">Fodinisporobacter ferrooxydans</name>
    <dbReference type="NCBI Taxonomy" id="2901836"/>
    <lineage>
        <taxon>Bacteria</taxon>
        <taxon>Bacillati</taxon>
        <taxon>Bacillota</taxon>
        <taxon>Bacilli</taxon>
        <taxon>Bacillales</taxon>
        <taxon>Alicyclobacillaceae</taxon>
        <taxon>Fodinisporobacter</taxon>
    </lineage>
</organism>
<evidence type="ECO:0000313" key="2">
    <source>
        <dbReference type="Proteomes" id="UP000830167"/>
    </source>
</evidence>
<proteinExistence type="predicted"/>
<reference evidence="1" key="1">
    <citation type="submission" date="2021-12" db="EMBL/GenBank/DDBJ databases">
        <title>Alicyclobacillaceae gen. nov., sp. nov., isolated from chalcocite enrichment system.</title>
        <authorList>
            <person name="Jiang Z."/>
        </authorList>
    </citation>
    <scope>NUCLEOTIDE SEQUENCE</scope>
    <source>
        <strain evidence="1">MYW30-H2</strain>
    </source>
</reference>
<evidence type="ECO:0000313" key="1">
    <source>
        <dbReference type="EMBL" id="UOF89072.1"/>
    </source>
</evidence>
<name>A0ABY4CEW1_9BACL</name>